<evidence type="ECO:0000313" key="1">
    <source>
        <dbReference type="EMBL" id="CAG8710869.1"/>
    </source>
</evidence>
<organism evidence="1 2">
    <name type="scientific">Dentiscutata heterogama</name>
    <dbReference type="NCBI Taxonomy" id="1316150"/>
    <lineage>
        <taxon>Eukaryota</taxon>
        <taxon>Fungi</taxon>
        <taxon>Fungi incertae sedis</taxon>
        <taxon>Mucoromycota</taxon>
        <taxon>Glomeromycotina</taxon>
        <taxon>Glomeromycetes</taxon>
        <taxon>Diversisporales</taxon>
        <taxon>Gigasporaceae</taxon>
        <taxon>Dentiscutata</taxon>
    </lineage>
</organism>
<comment type="caution">
    <text evidence="1">The sequence shown here is derived from an EMBL/GenBank/DDBJ whole genome shotgun (WGS) entry which is preliminary data.</text>
</comment>
<gene>
    <name evidence="1" type="ORF">DHETER_LOCUS12254</name>
</gene>
<accession>A0ACA9PIP4</accession>
<reference evidence="1" key="1">
    <citation type="submission" date="2021-06" db="EMBL/GenBank/DDBJ databases">
        <authorList>
            <person name="Kallberg Y."/>
            <person name="Tangrot J."/>
            <person name="Rosling A."/>
        </authorList>
    </citation>
    <scope>NUCLEOTIDE SEQUENCE</scope>
    <source>
        <strain evidence="1">IL203A</strain>
    </source>
</reference>
<proteinExistence type="predicted"/>
<dbReference type="Proteomes" id="UP000789702">
    <property type="component" value="Unassembled WGS sequence"/>
</dbReference>
<feature type="non-terminal residue" evidence="1">
    <location>
        <position position="58"/>
    </location>
</feature>
<sequence length="58" mass="6524">MKRSKKYLKSESGYLMGSACINYQVFSSNMPMPTAVERAKDMTNIEDLVVVVGHSRHS</sequence>
<name>A0ACA9PIP4_9GLOM</name>
<protein>
    <submittedName>
        <fullName evidence="1">15703_t:CDS:1</fullName>
    </submittedName>
</protein>
<evidence type="ECO:0000313" key="2">
    <source>
        <dbReference type="Proteomes" id="UP000789702"/>
    </source>
</evidence>
<keyword evidence="2" id="KW-1185">Reference proteome</keyword>
<dbReference type="EMBL" id="CAJVPU010029473">
    <property type="protein sequence ID" value="CAG8710869.1"/>
    <property type="molecule type" value="Genomic_DNA"/>
</dbReference>